<dbReference type="InterPro" id="IPR038404">
    <property type="entry name" value="TRAP_DctP_sf"/>
</dbReference>
<geneLocation type="plasmid" evidence="2 3">
    <name>pHP-187</name>
</geneLocation>
<dbReference type="KEGG" id="mad:HP15_p187g38"/>
<evidence type="ECO:0000313" key="3">
    <source>
        <dbReference type="Proteomes" id="UP000007077"/>
    </source>
</evidence>
<reference evidence="2 3" key="1">
    <citation type="journal article" date="2010" name="Stand. Genomic Sci.">
        <title>Complete genome sequence of Marinobacter adhaerens type strain (HP15), a diatom-interacting marine microorganism.</title>
        <authorList>
            <person name="Gardes A."/>
            <person name="Kaeppel E."/>
            <person name="Shehzad A."/>
            <person name="Seebah S."/>
            <person name="Teeling H."/>
            <person name="Yarza P."/>
            <person name="Glockner F.O."/>
            <person name="Grossart H.P."/>
            <person name="Ullrich M.S."/>
        </authorList>
    </citation>
    <scope>NUCLEOTIDE SEQUENCE [LARGE SCALE GENOMIC DNA]</scope>
    <source>
        <strain evidence="3">DSM 23420 / HP15</strain>
        <plasmid evidence="3">Plasmid pHP-187</plasmid>
    </source>
</reference>
<dbReference type="EMBL" id="CP001980">
    <property type="protein sequence ID" value="ADQ00035.1"/>
    <property type="molecule type" value="Genomic_DNA"/>
</dbReference>
<keyword evidence="1" id="KW-0732">Signal</keyword>
<gene>
    <name evidence="2" type="ordered locus">HP15_p187g38</name>
</gene>
<dbReference type="AlphaFoldDB" id="E4PS00"/>
<reference evidence="3" key="2">
    <citation type="submission" date="2010-02" db="EMBL/GenBank/DDBJ databases">
        <title>Complete genome sequence of Marinobacter adhaerens type strain (HP15).</title>
        <authorList>
            <person name="Gaerdes A.A.M."/>
            <person name="Kaeppel E."/>
            <person name="Shezad A."/>
            <person name="Seebah S."/>
            <person name="Teeling H."/>
            <person name="Yarza P."/>
            <person name="Gloeckner F.O."/>
            <person name="Ullrich M.S."/>
        </authorList>
    </citation>
    <scope>NUCLEOTIDE SEQUENCE [LARGE SCALE GENOMIC DNA]</scope>
    <source>
        <strain evidence="3">DSM 23420 / HP15</strain>
        <plasmid evidence="3">Plasmid pHP-187</plasmid>
    </source>
</reference>
<organism evidence="2 3">
    <name type="scientific">Marinobacter adhaerens (strain DSM 23420 / HP15)</name>
    <dbReference type="NCBI Taxonomy" id="225937"/>
    <lineage>
        <taxon>Bacteria</taxon>
        <taxon>Pseudomonadati</taxon>
        <taxon>Pseudomonadota</taxon>
        <taxon>Gammaproteobacteria</taxon>
        <taxon>Pseudomonadales</taxon>
        <taxon>Marinobacteraceae</taxon>
        <taxon>Marinobacter</taxon>
    </lineage>
</organism>
<proteinExistence type="predicted"/>
<dbReference type="HOGENOM" id="CLU_058180_0_0_6"/>
<dbReference type="Gene3D" id="3.40.190.170">
    <property type="entry name" value="Bacterial extracellular solute-binding protein, family 7"/>
    <property type="match status" value="1"/>
</dbReference>
<feature type="signal peptide" evidence="1">
    <location>
        <begin position="1"/>
        <end position="27"/>
    </location>
</feature>
<protein>
    <submittedName>
        <fullName evidence="2">RND type efflux pump involved in aminoglycoside resistance (AdeT)</fullName>
    </submittedName>
</protein>
<evidence type="ECO:0000313" key="2">
    <source>
        <dbReference type="EMBL" id="ADQ00035.1"/>
    </source>
</evidence>
<dbReference type="Pfam" id="PF19582">
    <property type="entry name" value="AdeT1_2"/>
    <property type="match status" value="1"/>
</dbReference>
<sequence>MTVMESITMRKLMTAVALTCAAPLASANTLSVCVFDVIGANGDVFNLMRDYALNLKAEGVDLELKPYTDEGVAVGDFNAGQCDAVAATDLRTRPFNRFTGSVSAVGALPSYENLETLLATLAQPKAASLMKEGGFEVMGIFPVGAGYLFVNDRSIDTAGELAGKRMATLDYQKDAIHMVNYVKATVVPSDITNFAGKFNNGSVDTAYAPAFAYEALELYKGLEPDGGVVDYPLAQLTAQIIVRDEALADETAQKAREIAFSMYPQVMDLIASQEAAIPDDKWIRIPDADIRGYQEMFRENRLEMRDGVNSAPSVYHPKMLTLMANIRCASNPSASECTADNRE</sequence>
<dbReference type="InterPro" id="IPR045758">
    <property type="entry name" value="AdeT1/2"/>
</dbReference>
<keyword evidence="2" id="KW-0614">Plasmid</keyword>
<feature type="chain" id="PRO_5003186149" evidence="1">
    <location>
        <begin position="28"/>
        <end position="343"/>
    </location>
</feature>
<evidence type="ECO:0000256" key="1">
    <source>
        <dbReference type="SAM" id="SignalP"/>
    </source>
</evidence>
<dbReference type="Proteomes" id="UP000007077">
    <property type="component" value="Plasmid pHP-187"/>
</dbReference>
<name>E4PS00_MARAH</name>
<dbReference type="PATRIC" id="fig|225937.3.peg.4270"/>
<accession>E4PS00</accession>